<name>A0A150MD26_9BACI</name>
<dbReference type="Proteomes" id="UP000075683">
    <property type="component" value="Unassembled WGS sequence"/>
</dbReference>
<evidence type="ECO:0000313" key="1">
    <source>
        <dbReference type="EMBL" id="KYD22225.1"/>
    </source>
</evidence>
<evidence type="ECO:0000313" key="2">
    <source>
        <dbReference type="Proteomes" id="UP000075683"/>
    </source>
</evidence>
<reference evidence="1 2" key="1">
    <citation type="submission" date="2016-01" db="EMBL/GenBank/DDBJ databases">
        <title>Draft Genome Sequences of Seven Thermophilic Sporeformers Isolated from Foods.</title>
        <authorList>
            <person name="Berendsen E.M."/>
            <person name="Wells-Bennik M.H."/>
            <person name="Krawcyk A.O."/>
            <person name="De Jong A."/>
            <person name="Holsappel S."/>
            <person name="Eijlander R.T."/>
            <person name="Kuipers O.P."/>
        </authorList>
    </citation>
    <scope>NUCLEOTIDE SEQUENCE [LARGE SCALE GENOMIC DNA]</scope>
    <source>
        <strain evidence="1 2">B4135</strain>
    </source>
</reference>
<proteinExistence type="predicted"/>
<organism evidence="1 2">
    <name type="scientific">Caldibacillus debilis</name>
    <dbReference type="NCBI Taxonomy" id="301148"/>
    <lineage>
        <taxon>Bacteria</taxon>
        <taxon>Bacillati</taxon>
        <taxon>Bacillota</taxon>
        <taxon>Bacilli</taxon>
        <taxon>Bacillales</taxon>
        <taxon>Bacillaceae</taxon>
        <taxon>Caldibacillus</taxon>
    </lineage>
</organism>
<accession>A0A150MD26</accession>
<dbReference type="AlphaFoldDB" id="A0A150MD26"/>
<dbReference type="EMBL" id="LQYT01000012">
    <property type="protein sequence ID" value="KYD22225.1"/>
    <property type="molecule type" value="Genomic_DNA"/>
</dbReference>
<comment type="caution">
    <text evidence="1">The sequence shown here is derived from an EMBL/GenBank/DDBJ whole genome shotgun (WGS) entry which is preliminary data.</text>
</comment>
<gene>
    <name evidence="1" type="ORF">B4135_1355</name>
</gene>
<protein>
    <submittedName>
        <fullName evidence="1">Uncharacterized protein</fullName>
    </submittedName>
</protein>
<sequence length="49" mass="5523">MSDETNGNRSFRHMNTSGPFFFGSTKFLLYNENKSARRGAKDGTHLSLP</sequence>